<dbReference type="GO" id="GO:0006270">
    <property type="term" value="P:DNA replication initiation"/>
    <property type="evidence" value="ECO:0007669"/>
    <property type="project" value="TreeGrafter"/>
</dbReference>
<dbReference type="PROSITE" id="PS51038">
    <property type="entry name" value="BAH"/>
    <property type="match status" value="1"/>
</dbReference>
<comment type="similarity">
    <text evidence="2 10">Belongs to the ORC1 family.</text>
</comment>
<dbReference type="Pfam" id="PF22606">
    <property type="entry name" value="Cdc6-ORC-like_ATPase_lid"/>
    <property type="match status" value="1"/>
</dbReference>
<dbReference type="PANTHER" id="PTHR10763:SF23">
    <property type="entry name" value="ORIGIN RECOGNITION COMPLEX SUBUNIT 1"/>
    <property type="match status" value="1"/>
</dbReference>
<keyword evidence="14" id="KW-1185">Reference proteome</keyword>
<comment type="function">
    <text evidence="10">Component of the origin recognition complex (ORC) that binds origins of replication. DNA-binding is ATP-dependent, however specific DNA sequences that define origins of replication have not been identified so far. ORC is required to assemble the pre-replication complex necessary to initiate DNA replication.</text>
</comment>
<dbReference type="InterPro" id="IPR036390">
    <property type="entry name" value="WH_DNA-bd_sf"/>
</dbReference>
<keyword evidence="9 10" id="KW-0539">Nucleus</keyword>
<evidence type="ECO:0000256" key="4">
    <source>
        <dbReference type="ARBA" id="ARBA00022723"/>
    </source>
</evidence>
<dbReference type="InterPro" id="IPR003959">
    <property type="entry name" value="ATPase_AAA_core"/>
</dbReference>
<evidence type="ECO:0000256" key="6">
    <source>
        <dbReference type="ARBA" id="ARBA00022840"/>
    </source>
</evidence>
<evidence type="ECO:0000256" key="3">
    <source>
        <dbReference type="ARBA" id="ARBA00022705"/>
    </source>
</evidence>
<evidence type="ECO:0000256" key="7">
    <source>
        <dbReference type="ARBA" id="ARBA00022842"/>
    </source>
</evidence>
<keyword evidence="6 10" id="KW-0067">ATP-binding</keyword>
<evidence type="ECO:0000256" key="10">
    <source>
        <dbReference type="RuleBase" id="RU365058"/>
    </source>
</evidence>
<sequence>MASPSPDPTSQSAQDKREKAKQWLTKGALVREDSDDELGYDDYPWEWVYEDEANGKENANAEQQADQDDQDSQTPRRRSTRPASKKRRIVAARMGTFECRLGHVVLLKSPEAGKDWVGIITEFVEEEDDDEDEIIKSANIMWFASPEEFLSTKNKKRADALPNEQYLTVDFNINPLTSINGRGKVMSKDAFFAKYPNGVPPKGRAALTEYHKCIVCRRGVNQLQGKYTEEFLWEDVYKEDEESVFKLVELIKTGLKAAKKRKAADDDYVDAKDDHKAPITPRKRQRMTALNVTPQSRRKILTTPTSKRIVVKKPLEFTPLGTRVLDPSHFVSSPYRQARALLHVSSVPASLPCRNGEFETVYAHLRAAIGEGTGACIYISGTPGTGKTATVREVVAQLNNSVLAEEMDDFIFVEINGMKVTDPHQSYSLLWEALKGDRVSPSHALDLLEREFTHPSPRRVPCVVLMDELDQLVTKNQSVMYNFFNWPALRHSRLIVLAVANTMDLPERTLSNKISSRLGLTRITFPGYKHTDLMEIISSRLANVPGNIVDPDAIQFASRKVAAVSGDARRALDICRRAVEIAEQESDSAAKTGTKNGVDFDDNESLPPTPSKNSARRERFQKKDTKPKVIIESPQKKPAPSIPRVTIATIKQAIQEATSTPLQQSLRCLPLSGKLFLAALLARVRRTGISESTLGDVLDEARRIADAAVAIAGVAGSSIKEYLLGSNAGARVRAMSFAAMELMNSGVVALETGVSMKARGDRSSKVRLRIAAEEVRSAFRDDSEAKGLGLGFDQ</sequence>
<comment type="subunit">
    <text evidence="10">ORC is composed of six subunits.</text>
</comment>
<feature type="compositionally biased region" description="Acidic residues" evidence="11">
    <location>
        <begin position="33"/>
        <end position="52"/>
    </location>
</feature>
<evidence type="ECO:0000313" key="14">
    <source>
        <dbReference type="Proteomes" id="UP000509510"/>
    </source>
</evidence>
<dbReference type="InterPro" id="IPR054425">
    <property type="entry name" value="Cdc6_ORC1-like_ATPase_lid"/>
</dbReference>
<dbReference type="GeneID" id="55990602"/>
<feature type="compositionally biased region" description="Basic and acidic residues" evidence="11">
    <location>
        <begin position="615"/>
        <end position="629"/>
    </location>
</feature>
<evidence type="ECO:0000259" key="12">
    <source>
        <dbReference type="PROSITE" id="PS51038"/>
    </source>
</evidence>
<dbReference type="GO" id="GO:0005664">
    <property type="term" value="C:nuclear origin of replication recognition complex"/>
    <property type="evidence" value="ECO:0007669"/>
    <property type="project" value="TreeGrafter"/>
</dbReference>
<dbReference type="Pfam" id="PF21312">
    <property type="entry name" value="WHD_ORC1"/>
    <property type="match status" value="1"/>
</dbReference>
<dbReference type="SUPFAM" id="SSF52540">
    <property type="entry name" value="P-loop containing nucleoside triphosphate hydrolases"/>
    <property type="match status" value="1"/>
</dbReference>
<dbReference type="OrthoDB" id="1926878at2759"/>
<dbReference type="InterPro" id="IPR003593">
    <property type="entry name" value="AAA+_ATPase"/>
</dbReference>
<gene>
    <name evidence="13" type="ORF">TRUGW13939_03096</name>
</gene>
<dbReference type="InterPro" id="IPR050311">
    <property type="entry name" value="ORC1/CDC6"/>
</dbReference>
<evidence type="ECO:0000256" key="11">
    <source>
        <dbReference type="SAM" id="MobiDB-lite"/>
    </source>
</evidence>
<proteinExistence type="inferred from homology"/>
<dbReference type="SUPFAM" id="SSF46785">
    <property type="entry name" value="Winged helix' DNA-binding domain"/>
    <property type="match status" value="1"/>
</dbReference>
<dbReference type="EMBL" id="CP055899">
    <property type="protein sequence ID" value="QKX55997.1"/>
    <property type="molecule type" value="Genomic_DNA"/>
</dbReference>
<dbReference type="InterPro" id="IPR001025">
    <property type="entry name" value="BAH_dom"/>
</dbReference>
<feature type="region of interest" description="Disordered" evidence="11">
    <location>
        <begin position="1"/>
        <end position="87"/>
    </location>
</feature>
<dbReference type="RefSeq" id="XP_035342175.1">
    <property type="nucleotide sequence ID" value="XM_035486282.1"/>
</dbReference>
<protein>
    <recommendedName>
        <fullName evidence="10">Origin recognition complex subunit 1</fullName>
    </recommendedName>
</protein>
<dbReference type="Gene3D" id="3.40.50.300">
    <property type="entry name" value="P-loop containing nucleotide triphosphate hydrolases"/>
    <property type="match status" value="1"/>
</dbReference>
<keyword evidence="5 10" id="KW-0547">Nucleotide-binding</keyword>
<dbReference type="GO" id="GO:0005524">
    <property type="term" value="F:ATP binding"/>
    <property type="evidence" value="ECO:0007669"/>
    <property type="project" value="UniProtKB-KW"/>
</dbReference>
<dbReference type="KEGG" id="trg:TRUGW13939_03096"/>
<organism evidence="13 14">
    <name type="scientific">Talaromyces rugulosus</name>
    <name type="common">Penicillium rugulosum</name>
    <dbReference type="NCBI Taxonomy" id="121627"/>
    <lineage>
        <taxon>Eukaryota</taxon>
        <taxon>Fungi</taxon>
        <taxon>Dikarya</taxon>
        <taxon>Ascomycota</taxon>
        <taxon>Pezizomycotina</taxon>
        <taxon>Eurotiomycetes</taxon>
        <taxon>Eurotiomycetidae</taxon>
        <taxon>Eurotiales</taxon>
        <taxon>Trichocomaceae</taxon>
        <taxon>Talaromyces</taxon>
        <taxon>Talaromyces sect. Islandici</taxon>
    </lineage>
</organism>
<evidence type="ECO:0000313" key="13">
    <source>
        <dbReference type="EMBL" id="QKX55997.1"/>
    </source>
</evidence>
<evidence type="ECO:0000256" key="9">
    <source>
        <dbReference type="ARBA" id="ARBA00023242"/>
    </source>
</evidence>
<keyword evidence="8 10" id="KW-0238">DNA-binding</keyword>
<dbReference type="InterPro" id="IPR048867">
    <property type="entry name" value="WHD_ORC1"/>
</dbReference>
<dbReference type="GO" id="GO:0046872">
    <property type="term" value="F:metal ion binding"/>
    <property type="evidence" value="ECO:0007669"/>
    <property type="project" value="UniProtKB-KW"/>
</dbReference>
<dbReference type="GO" id="GO:0016887">
    <property type="term" value="F:ATP hydrolysis activity"/>
    <property type="evidence" value="ECO:0007669"/>
    <property type="project" value="InterPro"/>
</dbReference>
<reference evidence="14" key="1">
    <citation type="submission" date="2020-06" db="EMBL/GenBank/DDBJ databases">
        <title>A chromosome-scale genome assembly of Talaromyces rugulosus W13939.</title>
        <authorList>
            <person name="Wang B."/>
            <person name="Guo L."/>
            <person name="Ye K."/>
            <person name="Wang L."/>
        </authorList>
    </citation>
    <scope>NUCLEOTIDE SEQUENCE [LARGE SCALE GENOMIC DNA]</scope>
    <source>
        <strain evidence="14">W13939</strain>
    </source>
</reference>
<dbReference type="SMART" id="SM00382">
    <property type="entry name" value="AAA"/>
    <property type="match status" value="1"/>
</dbReference>
<dbReference type="InterPro" id="IPR027417">
    <property type="entry name" value="P-loop_NTPase"/>
</dbReference>
<feature type="compositionally biased region" description="Basic residues" evidence="11">
    <location>
        <begin position="75"/>
        <end position="87"/>
    </location>
</feature>
<dbReference type="Pfam" id="PF00004">
    <property type="entry name" value="AAA"/>
    <property type="match status" value="1"/>
</dbReference>
<keyword evidence="7" id="KW-0460">Magnesium</keyword>
<dbReference type="Gene3D" id="1.10.8.60">
    <property type="match status" value="1"/>
</dbReference>
<comment type="subcellular location">
    <subcellularLocation>
        <location evidence="1 10">Nucleus</location>
    </subcellularLocation>
</comment>
<dbReference type="FunFam" id="3.40.50.300:FF:000199">
    <property type="entry name" value="Origin recognition complex subunit 1"/>
    <property type="match status" value="1"/>
</dbReference>
<dbReference type="GO" id="GO:0003682">
    <property type="term" value="F:chromatin binding"/>
    <property type="evidence" value="ECO:0007669"/>
    <property type="project" value="InterPro"/>
</dbReference>
<evidence type="ECO:0000256" key="1">
    <source>
        <dbReference type="ARBA" id="ARBA00004123"/>
    </source>
</evidence>
<name>A0A7H8QPW3_TALRU</name>
<feature type="region of interest" description="Disordered" evidence="11">
    <location>
        <begin position="585"/>
        <end position="629"/>
    </location>
</feature>
<evidence type="ECO:0000256" key="8">
    <source>
        <dbReference type="ARBA" id="ARBA00023125"/>
    </source>
</evidence>
<keyword evidence="4" id="KW-0479">Metal-binding</keyword>
<dbReference type="Gene3D" id="2.30.30.490">
    <property type="match status" value="1"/>
</dbReference>
<dbReference type="PANTHER" id="PTHR10763">
    <property type="entry name" value="CELL DIVISION CONTROL PROTEIN 6-RELATED"/>
    <property type="match status" value="1"/>
</dbReference>
<dbReference type="CDD" id="cd00009">
    <property type="entry name" value="AAA"/>
    <property type="match status" value="1"/>
</dbReference>
<accession>A0A7H8QPW3</accession>
<feature type="domain" description="BAH" evidence="12">
    <location>
        <begin position="97"/>
        <end position="231"/>
    </location>
</feature>
<dbReference type="GO" id="GO:0003688">
    <property type="term" value="F:DNA replication origin binding"/>
    <property type="evidence" value="ECO:0007669"/>
    <property type="project" value="TreeGrafter"/>
</dbReference>
<evidence type="ECO:0000256" key="5">
    <source>
        <dbReference type="ARBA" id="ARBA00022741"/>
    </source>
</evidence>
<evidence type="ECO:0000256" key="2">
    <source>
        <dbReference type="ARBA" id="ARBA00008398"/>
    </source>
</evidence>
<dbReference type="AlphaFoldDB" id="A0A7H8QPW3"/>
<dbReference type="GO" id="GO:0033314">
    <property type="term" value="P:mitotic DNA replication checkpoint signaling"/>
    <property type="evidence" value="ECO:0007669"/>
    <property type="project" value="TreeGrafter"/>
</dbReference>
<dbReference type="InterPro" id="IPR043151">
    <property type="entry name" value="BAH_sf"/>
</dbReference>
<dbReference type="FunFam" id="2.30.30.490:FF:000024">
    <property type="entry name" value="Origin recognition complex subunit 1"/>
    <property type="match status" value="1"/>
</dbReference>
<keyword evidence="3 10" id="KW-0235">DNA replication</keyword>
<dbReference type="Proteomes" id="UP000509510">
    <property type="component" value="Chromosome II"/>
</dbReference>